<dbReference type="Proteomes" id="UP001281614">
    <property type="component" value="Unassembled WGS sequence"/>
</dbReference>
<gene>
    <name evidence="1" type="ORF">CKAH01_15055</name>
</gene>
<protein>
    <submittedName>
        <fullName evidence="1">Uncharacterized protein</fullName>
    </submittedName>
</protein>
<name>A0AAD9YMR3_COLKA</name>
<dbReference type="EMBL" id="VYYT01000107">
    <property type="protein sequence ID" value="KAK2769688.1"/>
    <property type="molecule type" value="Genomic_DNA"/>
</dbReference>
<organism evidence="1 2">
    <name type="scientific">Colletotrichum kahawae</name>
    <name type="common">Coffee berry disease fungus</name>
    <dbReference type="NCBI Taxonomy" id="34407"/>
    <lineage>
        <taxon>Eukaryota</taxon>
        <taxon>Fungi</taxon>
        <taxon>Dikarya</taxon>
        <taxon>Ascomycota</taxon>
        <taxon>Pezizomycotina</taxon>
        <taxon>Sordariomycetes</taxon>
        <taxon>Hypocreomycetidae</taxon>
        <taxon>Glomerellales</taxon>
        <taxon>Glomerellaceae</taxon>
        <taxon>Colletotrichum</taxon>
        <taxon>Colletotrichum gloeosporioides species complex</taxon>
    </lineage>
</organism>
<keyword evidence="2" id="KW-1185">Reference proteome</keyword>
<evidence type="ECO:0000313" key="1">
    <source>
        <dbReference type="EMBL" id="KAK2769688.1"/>
    </source>
</evidence>
<sequence length="111" mass="12689">MKWFGRMVACESRASLDTGLGKRLVVEVWKSCRTGPACWAYVESHQRHGIFGMRKAGSQPCLLRGGHHQHSYGHPAVIARPKCYEPWARHQDGAHPDTADWHNMATKRKRR</sequence>
<accession>A0AAD9YMR3</accession>
<comment type="caution">
    <text evidence="1">The sequence shown here is derived from an EMBL/GenBank/DDBJ whole genome shotgun (WGS) entry which is preliminary data.</text>
</comment>
<proteinExistence type="predicted"/>
<dbReference type="AlphaFoldDB" id="A0AAD9YMR3"/>
<evidence type="ECO:0000313" key="2">
    <source>
        <dbReference type="Proteomes" id="UP001281614"/>
    </source>
</evidence>
<reference evidence="1" key="1">
    <citation type="submission" date="2023-02" db="EMBL/GenBank/DDBJ databases">
        <title>Colletotrichum kahawae CIFC_Que2 genome sequencing and assembly.</title>
        <authorList>
            <person name="Baroncelli R."/>
        </authorList>
    </citation>
    <scope>NUCLEOTIDE SEQUENCE</scope>
    <source>
        <strain evidence="1">CIFC_Que2</strain>
    </source>
</reference>